<dbReference type="EMBL" id="GGEC01005431">
    <property type="protein sequence ID" value="MBW85914.1"/>
    <property type="molecule type" value="Transcribed_RNA"/>
</dbReference>
<sequence length="21" mass="2463">MRERVAVGPDFLFLRRRGVTS</sequence>
<proteinExistence type="predicted"/>
<accession>A0A2P2IXF8</accession>
<dbReference type="AlphaFoldDB" id="A0A2P2IXF8"/>
<reference evidence="1" key="1">
    <citation type="submission" date="2018-02" db="EMBL/GenBank/DDBJ databases">
        <title>Rhizophora mucronata_Transcriptome.</title>
        <authorList>
            <person name="Meera S.P."/>
            <person name="Sreeshan A."/>
            <person name="Augustine A."/>
        </authorList>
    </citation>
    <scope>NUCLEOTIDE SEQUENCE</scope>
    <source>
        <tissue evidence="1">Leaf</tissue>
    </source>
</reference>
<evidence type="ECO:0000313" key="1">
    <source>
        <dbReference type="EMBL" id="MBW85914.1"/>
    </source>
</evidence>
<protein>
    <submittedName>
        <fullName evidence="1">Uncharacterized protein</fullName>
    </submittedName>
</protein>
<name>A0A2P2IXF8_RHIMU</name>
<organism evidence="1">
    <name type="scientific">Rhizophora mucronata</name>
    <name type="common">Asiatic mangrove</name>
    <dbReference type="NCBI Taxonomy" id="61149"/>
    <lineage>
        <taxon>Eukaryota</taxon>
        <taxon>Viridiplantae</taxon>
        <taxon>Streptophyta</taxon>
        <taxon>Embryophyta</taxon>
        <taxon>Tracheophyta</taxon>
        <taxon>Spermatophyta</taxon>
        <taxon>Magnoliopsida</taxon>
        <taxon>eudicotyledons</taxon>
        <taxon>Gunneridae</taxon>
        <taxon>Pentapetalae</taxon>
        <taxon>rosids</taxon>
        <taxon>fabids</taxon>
        <taxon>Malpighiales</taxon>
        <taxon>Rhizophoraceae</taxon>
        <taxon>Rhizophora</taxon>
    </lineage>
</organism>